<evidence type="ECO:0000313" key="2">
    <source>
        <dbReference type="Proteomes" id="UP000593601"/>
    </source>
</evidence>
<keyword evidence="1" id="KW-0378">Hydrolase</keyword>
<evidence type="ECO:0000313" key="1">
    <source>
        <dbReference type="EMBL" id="QOV18612.1"/>
    </source>
</evidence>
<protein>
    <submittedName>
        <fullName evidence="1">L-2-amino-thiazoline-4-carboxylic acid hydrolase</fullName>
    </submittedName>
</protein>
<dbReference type="KEGG" id="bliq:INP51_11435"/>
<dbReference type="Proteomes" id="UP000593601">
    <property type="component" value="Chromosome"/>
</dbReference>
<proteinExistence type="predicted"/>
<sequence length="162" mass="18128">MIKNTPSIKEEKVDINRAQLEHRATWMGLIYDEAVKAGLDAETVLRKAIKRCGNIHGDGFKDNCANPDSCVDFKNAFLNEVGIKTFEMDGIDVGEDDLKIEFHYCPLVNAWKKLEFDDKTCELLCDVAMDGDRGIAEAMGLKLDLTDTIAKGCSTCKLHFHK</sequence>
<dbReference type="InterPro" id="IPR026002">
    <property type="entry name" value="ATC_hydrolase-like"/>
</dbReference>
<dbReference type="RefSeq" id="WP_193734974.1">
    <property type="nucleotide sequence ID" value="NZ_CP063304.1"/>
</dbReference>
<keyword evidence="2" id="KW-1185">Reference proteome</keyword>
<dbReference type="AlphaFoldDB" id="A0A7M2RGX2"/>
<name>A0A7M2RGX2_9FIRM</name>
<dbReference type="Pfam" id="PF14196">
    <property type="entry name" value="ATC_hydrolase"/>
    <property type="match status" value="1"/>
</dbReference>
<dbReference type="GO" id="GO:0016787">
    <property type="term" value="F:hydrolase activity"/>
    <property type="evidence" value="ECO:0007669"/>
    <property type="project" value="UniProtKB-KW"/>
</dbReference>
<accession>A0A7M2RGX2</accession>
<dbReference type="EMBL" id="CP063304">
    <property type="protein sequence ID" value="QOV18612.1"/>
    <property type="molecule type" value="Genomic_DNA"/>
</dbReference>
<gene>
    <name evidence="1" type="ORF">INP51_11435</name>
</gene>
<organism evidence="1 2">
    <name type="scientific">Blautia liquoris</name>
    <dbReference type="NCBI Taxonomy" id="2779518"/>
    <lineage>
        <taxon>Bacteria</taxon>
        <taxon>Bacillati</taxon>
        <taxon>Bacillota</taxon>
        <taxon>Clostridia</taxon>
        <taxon>Lachnospirales</taxon>
        <taxon>Lachnospiraceae</taxon>
        <taxon>Blautia</taxon>
    </lineage>
</organism>
<reference evidence="1 2" key="1">
    <citation type="submission" date="2020-10" db="EMBL/GenBank/DDBJ databases">
        <title>Blautia liquoris sp.nov., isolated from the mud in a fermentation cellar used for the production of Chinese strong-flavoured liquor.</title>
        <authorList>
            <person name="Lu L."/>
        </authorList>
    </citation>
    <scope>NUCLEOTIDE SEQUENCE [LARGE SCALE GENOMIC DNA]</scope>
    <source>
        <strain evidence="1 2">LZLJ-3</strain>
    </source>
</reference>